<reference evidence="1 2" key="1">
    <citation type="submission" date="2019-02" db="EMBL/GenBank/DDBJ databases">
        <title>Deep-cultivation of Planctomycetes and their phenomic and genomic characterization uncovers novel biology.</title>
        <authorList>
            <person name="Wiegand S."/>
            <person name="Jogler M."/>
            <person name="Boedeker C."/>
            <person name="Pinto D."/>
            <person name="Vollmers J."/>
            <person name="Rivas-Marin E."/>
            <person name="Kohn T."/>
            <person name="Peeters S.H."/>
            <person name="Heuer A."/>
            <person name="Rast P."/>
            <person name="Oberbeckmann S."/>
            <person name="Bunk B."/>
            <person name="Jeske O."/>
            <person name="Meyerdierks A."/>
            <person name="Storesund J.E."/>
            <person name="Kallscheuer N."/>
            <person name="Luecker S."/>
            <person name="Lage O.M."/>
            <person name="Pohl T."/>
            <person name="Merkel B.J."/>
            <person name="Hornburger P."/>
            <person name="Mueller R.-W."/>
            <person name="Bruemmer F."/>
            <person name="Labrenz M."/>
            <person name="Spormann A.M."/>
            <person name="Op den Camp H."/>
            <person name="Overmann J."/>
            <person name="Amann R."/>
            <person name="Jetten M.S.M."/>
            <person name="Mascher T."/>
            <person name="Medema M.H."/>
            <person name="Devos D.P."/>
            <person name="Kaster A.-K."/>
            <person name="Ovreas L."/>
            <person name="Rohde M."/>
            <person name="Galperin M.Y."/>
            <person name="Jogler C."/>
        </authorList>
    </citation>
    <scope>NUCLEOTIDE SEQUENCE [LARGE SCALE GENOMIC DNA]</scope>
    <source>
        <strain evidence="1 2">Pla110</strain>
    </source>
</reference>
<dbReference type="AlphaFoldDB" id="A0A518CN89"/>
<proteinExistence type="predicted"/>
<evidence type="ECO:0008006" key="3">
    <source>
        <dbReference type="Google" id="ProtNLM"/>
    </source>
</evidence>
<dbReference type="OrthoDB" id="127333at2"/>
<accession>A0A518CN89</accession>
<name>A0A518CN89_9PLAN</name>
<dbReference type="InterPro" id="IPR010869">
    <property type="entry name" value="DUF1501"/>
</dbReference>
<dbReference type="EMBL" id="CP036281">
    <property type="protein sequence ID" value="QDU80690.1"/>
    <property type="molecule type" value="Genomic_DNA"/>
</dbReference>
<protein>
    <recommendedName>
        <fullName evidence="3">DUF1501 domain-containing protein</fullName>
    </recommendedName>
</protein>
<dbReference type="Proteomes" id="UP000317178">
    <property type="component" value="Chromosome"/>
</dbReference>
<keyword evidence="2" id="KW-1185">Reference proteome</keyword>
<organism evidence="1 2">
    <name type="scientific">Polystyrenella longa</name>
    <dbReference type="NCBI Taxonomy" id="2528007"/>
    <lineage>
        <taxon>Bacteria</taxon>
        <taxon>Pseudomonadati</taxon>
        <taxon>Planctomycetota</taxon>
        <taxon>Planctomycetia</taxon>
        <taxon>Planctomycetales</taxon>
        <taxon>Planctomycetaceae</taxon>
        <taxon>Polystyrenella</taxon>
    </lineage>
</organism>
<sequence>MARLQLSNSFSIHRREFLRLGMTGAASLSLAELNRLRAEQPLADSAQNEKTAVILVWLIGGASHLETYDPKPQAPSDYRGPFLPIETNVPGLNISELLPMHAKIADKMTVIRSLTHSGGNHQQGAQQLLTGHDIQALKNKPDHPDLFSIAHRLRYDVNHDIPNYVGLQPTPYVGPAYLGTSYEPFAVYNDPNLENFAVPNLGTVTAEAETRLTERISLRKRFDRLQQNLEQIQEMQALNAFEQQAANVLTSTNTREAFDIKQESAAIRDRYGRNQWGQQLLLARRLIESGVELITTTLNGSLCGRIHNWDDHAVNHHCFDVMKARAPYYDQAVTALIEDLFERGLNKRVMVVVTGEFGRTPRISYANDSASGIMQPGRDHWPNATSLIFAGGGIPTGQIVGATDPRGEEVVERRISREDFLMTLYRHLGIDPRPISFTDYSGRPIPILLEGEVVPELSANS</sequence>
<dbReference type="PANTHER" id="PTHR43737:SF1">
    <property type="entry name" value="DUF1501 DOMAIN-CONTAINING PROTEIN"/>
    <property type="match status" value="1"/>
</dbReference>
<dbReference type="SUPFAM" id="SSF53649">
    <property type="entry name" value="Alkaline phosphatase-like"/>
    <property type="match status" value="1"/>
</dbReference>
<dbReference type="PANTHER" id="PTHR43737">
    <property type="entry name" value="BLL7424 PROTEIN"/>
    <property type="match status" value="1"/>
</dbReference>
<gene>
    <name evidence="1" type="ORF">Pla110_24220</name>
</gene>
<dbReference type="KEGG" id="plon:Pla110_24220"/>
<evidence type="ECO:0000313" key="1">
    <source>
        <dbReference type="EMBL" id="QDU80690.1"/>
    </source>
</evidence>
<evidence type="ECO:0000313" key="2">
    <source>
        <dbReference type="Proteomes" id="UP000317178"/>
    </source>
</evidence>
<dbReference type="Pfam" id="PF07394">
    <property type="entry name" value="DUF1501"/>
    <property type="match status" value="1"/>
</dbReference>
<dbReference type="RefSeq" id="WP_144995941.1">
    <property type="nucleotide sequence ID" value="NZ_CP036281.1"/>
</dbReference>
<dbReference type="InterPro" id="IPR017850">
    <property type="entry name" value="Alkaline_phosphatase_core_sf"/>
</dbReference>